<evidence type="ECO:0000313" key="3">
    <source>
        <dbReference type="Proteomes" id="UP001597301"/>
    </source>
</evidence>
<gene>
    <name evidence="2" type="ORF">ACFSCZ_07645</name>
</gene>
<keyword evidence="3" id="KW-1185">Reference proteome</keyword>
<dbReference type="Pfam" id="PF12638">
    <property type="entry name" value="Staygreen"/>
    <property type="match status" value="1"/>
</dbReference>
<organism evidence="2 3">
    <name type="scientific">Siminovitchia sediminis</name>
    <dbReference type="NCBI Taxonomy" id="1274353"/>
    <lineage>
        <taxon>Bacteria</taxon>
        <taxon>Bacillati</taxon>
        <taxon>Bacillota</taxon>
        <taxon>Bacilli</taxon>
        <taxon>Bacillales</taxon>
        <taxon>Bacillaceae</taxon>
        <taxon>Siminovitchia</taxon>
    </lineage>
</organism>
<dbReference type="InterPro" id="IPR024438">
    <property type="entry name" value="Staygreen"/>
</dbReference>
<evidence type="ECO:0000259" key="1">
    <source>
        <dbReference type="Pfam" id="PF12638"/>
    </source>
</evidence>
<accession>A0ABW4KFL8</accession>
<dbReference type="EMBL" id="JBHUEO010000017">
    <property type="protein sequence ID" value="MFD1706627.1"/>
    <property type="molecule type" value="Genomic_DNA"/>
</dbReference>
<protein>
    <submittedName>
        <fullName evidence="2">Staygreen family protein</fullName>
    </submittedName>
</protein>
<evidence type="ECO:0000313" key="2">
    <source>
        <dbReference type="EMBL" id="MFD1706627.1"/>
    </source>
</evidence>
<feature type="domain" description="Staygreen protein" evidence="1">
    <location>
        <begin position="7"/>
        <end position="146"/>
    </location>
</feature>
<dbReference type="Proteomes" id="UP001597301">
    <property type="component" value="Unassembled WGS sequence"/>
</dbReference>
<comment type="caution">
    <text evidence="2">The sequence shown here is derived from an EMBL/GenBank/DDBJ whole genome shotgun (WGS) entry which is preliminary data.</text>
</comment>
<dbReference type="RefSeq" id="WP_380773256.1">
    <property type="nucleotide sequence ID" value="NZ_JBHUEO010000017.1"/>
</dbReference>
<sequence>MKKLQSDPCSVAILPPATAYKPVDGRKYTFIMSTSDQHAHLTIGYKYTVSPEEAYTKKMLTAEWRPRLGEYILSGTVHIHDSDTEEVPQSNLEIQTELPHIISTLIEADKSLYLHVPWLLDAPIYIEINLNKRHKTIQYYGTPRQYLNHQ</sequence>
<name>A0ABW4KFL8_9BACI</name>
<proteinExistence type="predicted"/>
<reference evidence="3" key="1">
    <citation type="journal article" date="2019" name="Int. J. Syst. Evol. Microbiol.">
        <title>The Global Catalogue of Microorganisms (GCM) 10K type strain sequencing project: providing services to taxonomists for standard genome sequencing and annotation.</title>
        <authorList>
            <consortium name="The Broad Institute Genomics Platform"/>
            <consortium name="The Broad Institute Genome Sequencing Center for Infectious Disease"/>
            <person name="Wu L."/>
            <person name="Ma J."/>
        </authorList>
    </citation>
    <scope>NUCLEOTIDE SEQUENCE [LARGE SCALE GENOMIC DNA]</scope>
    <source>
        <strain evidence="3">CGMCC 1.12295</strain>
    </source>
</reference>